<comment type="subcellular location">
    <subcellularLocation>
        <location evidence="1">Nucleus</location>
    </subcellularLocation>
</comment>
<reference evidence="7 8" key="1">
    <citation type="submission" date="2023-10" db="EMBL/GenBank/DDBJ databases">
        <title>Draft Genome Sequence of Candida saopaulonensis from a very Premature Infant with Sepsis.</title>
        <authorList>
            <person name="Ning Y."/>
            <person name="Dai R."/>
            <person name="Xiao M."/>
            <person name="Xu Y."/>
            <person name="Yan Q."/>
            <person name="Zhang L."/>
        </authorList>
    </citation>
    <scope>NUCLEOTIDE SEQUENCE [LARGE SCALE GENOMIC DNA]</scope>
    <source>
        <strain evidence="7 8">19XY460</strain>
    </source>
</reference>
<feature type="compositionally biased region" description="Polar residues" evidence="4">
    <location>
        <begin position="407"/>
        <end position="430"/>
    </location>
</feature>
<keyword evidence="2" id="KW-0819">tRNA processing</keyword>
<dbReference type="InterPro" id="IPR012590">
    <property type="entry name" value="POPLD_dom"/>
</dbReference>
<dbReference type="InterPro" id="IPR039182">
    <property type="entry name" value="Pop1"/>
</dbReference>
<feature type="region of interest" description="Disordered" evidence="4">
    <location>
        <begin position="387"/>
        <end position="430"/>
    </location>
</feature>
<evidence type="ECO:0000313" key="8">
    <source>
        <dbReference type="Proteomes" id="UP001338582"/>
    </source>
</evidence>
<dbReference type="GO" id="GO:0000172">
    <property type="term" value="C:ribonuclease MRP complex"/>
    <property type="evidence" value="ECO:0007669"/>
    <property type="project" value="InterPro"/>
</dbReference>
<protein>
    <submittedName>
        <fullName evidence="7">Uncharacterized protein</fullName>
    </submittedName>
</protein>
<dbReference type="AlphaFoldDB" id="A0AAX4HDA6"/>
<evidence type="ECO:0000256" key="1">
    <source>
        <dbReference type="ARBA" id="ARBA00004123"/>
    </source>
</evidence>
<evidence type="ECO:0000256" key="2">
    <source>
        <dbReference type="ARBA" id="ARBA00022694"/>
    </source>
</evidence>
<dbReference type="GO" id="GO:0001682">
    <property type="term" value="P:tRNA 5'-leader removal"/>
    <property type="evidence" value="ECO:0007669"/>
    <property type="project" value="InterPro"/>
</dbReference>
<feature type="compositionally biased region" description="Low complexity" evidence="4">
    <location>
        <begin position="392"/>
        <end position="401"/>
    </location>
</feature>
<dbReference type="KEGG" id="asau:88174711"/>
<proteinExistence type="predicted"/>
<evidence type="ECO:0000256" key="3">
    <source>
        <dbReference type="ARBA" id="ARBA00023242"/>
    </source>
</evidence>
<dbReference type="RefSeq" id="XP_062878680.1">
    <property type="nucleotide sequence ID" value="XM_063022610.1"/>
</dbReference>
<dbReference type="EMBL" id="CP138897">
    <property type="protein sequence ID" value="WPK26299.1"/>
    <property type="molecule type" value="Genomic_DNA"/>
</dbReference>
<evidence type="ECO:0000313" key="7">
    <source>
        <dbReference type="EMBL" id="WPK26299.1"/>
    </source>
</evidence>
<feature type="domain" description="Pop1 N-terminal" evidence="5">
    <location>
        <begin position="25"/>
        <end position="241"/>
    </location>
</feature>
<dbReference type="Pfam" id="PF06978">
    <property type="entry name" value="POP1_N"/>
    <property type="match status" value="1"/>
</dbReference>
<evidence type="ECO:0000259" key="5">
    <source>
        <dbReference type="Pfam" id="PF06978"/>
    </source>
</evidence>
<sequence length="802" mass="92919">MDGKRILVERTDPNIRNGVLDSLEFITSREFESRAFEISQHLTKEAIPKSIKQKTHWRLKRKSASYNVKRLPRSLRSRARLENLQNGAPQHKTKKLKRVKLYKSKQRLKLTKLAWKLRNMKVQITIPSGGIKERIQSLQDQLIAAKNGQAKELNNMNGSYDNYATNKLCLPHDNVRYGNRQNRIRWIPNHVWHAKRFHMSEKWGWKIAMAPTRKCFRETRRAVQWSAVASDTSYFGTLVIRCQSIDLAKTALNKFTAYSGAIPEDIIAGKNVYEGWFYVDDERYALISAFFQKELNSILMRIHPADFEACFQAILKWVQAHDGVEVDDCRFALGSIELRGPKALIHFLKISYHQSNNKEFHDFFHTIQMLKEKFYDEVVPYQFNRSLDESSNESSNDSSNEMLGGSSDRSLSEMNDFSNVNSEGSVDHQSNSEVQLKNVFSFIMRDPRITFASERDRPNLNLLYNLSQLTKLALRHEVNLTSLLIPEERDGVYSFMHSFKKRPRGEEGISRYSSDFHMERRSLTAFPVLVYKLKNQAWCVTMPWFFIQPTWTLLRKVAKSREIGLRQMHQLDTEACRPHYPYDYPYTKAGFDEHQKNSSAQKSNYERLATVERTSFDDVERPILPGCDWEFLRCVAFQYYGTHTKRLVTEGRKSHNGGQITSFTTNNGKCLDSESSDKSKPPVVEFTMKNTYHEAFIRGDLKTELMEQHVLPVVQRVLKPRCKGVLKADARIYSNCFGKGHETLIGFVTSASFNQHKSTAIGVLNAQYKDWGTVYVRNSGSLKYIPVIATEISKGKCLRFDW</sequence>
<organism evidence="7 8">
    <name type="scientific">Australozyma saopauloensis</name>
    <dbReference type="NCBI Taxonomy" id="291208"/>
    <lineage>
        <taxon>Eukaryota</taxon>
        <taxon>Fungi</taxon>
        <taxon>Dikarya</taxon>
        <taxon>Ascomycota</taxon>
        <taxon>Saccharomycotina</taxon>
        <taxon>Pichiomycetes</taxon>
        <taxon>Metschnikowiaceae</taxon>
        <taxon>Australozyma</taxon>
    </lineage>
</organism>
<evidence type="ECO:0000256" key="4">
    <source>
        <dbReference type="SAM" id="MobiDB-lite"/>
    </source>
</evidence>
<gene>
    <name evidence="7" type="ORF">PUMCH_003648</name>
</gene>
<dbReference type="Proteomes" id="UP001338582">
    <property type="component" value="Chromosome 4"/>
</dbReference>
<dbReference type="GeneID" id="88174711"/>
<feature type="domain" description="POPLD" evidence="6">
    <location>
        <begin position="538"/>
        <end position="629"/>
    </location>
</feature>
<dbReference type="GO" id="GO:0005655">
    <property type="term" value="C:nucleolar ribonuclease P complex"/>
    <property type="evidence" value="ECO:0007669"/>
    <property type="project" value="InterPro"/>
</dbReference>
<name>A0AAX4HDA6_9ASCO</name>
<dbReference type="PANTHER" id="PTHR22731">
    <property type="entry name" value="RIBONUCLEASES P/MRP PROTEIN SUBUNIT POP1"/>
    <property type="match status" value="1"/>
</dbReference>
<evidence type="ECO:0000259" key="6">
    <source>
        <dbReference type="Pfam" id="PF08170"/>
    </source>
</evidence>
<keyword evidence="8" id="KW-1185">Reference proteome</keyword>
<keyword evidence="3" id="KW-0539">Nucleus</keyword>
<dbReference type="PANTHER" id="PTHR22731:SF3">
    <property type="entry name" value="RIBONUCLEASES P_MRP PROTEIN SUBUNIT POP1"/>
    <property type="match status" value="1"/>
</dbReference>
<accession>A0AAX4HDA6</accession>
<dbReference type="Pfam" id="PF08170">
    <property type="entry name" value="POPLD"/>
    <property type="match status" value="1"/>
</dbReference>
<dbReference type="InterPro" id="IPR009723">
    <property type="entry name" value="Pop1_N"/>
</dbReference>